<protein>
    <submittedName>
        <fullName evidence="1">Uncharacterized protein</fullName>
    </submittedName>
</protein>
<dbReference type="AlphaFoldDB" id="A0A345P7X4"/>
<reference evidence="1 2" key="1">
    <citation type="submission" date="2018-07" db="EMBL/GenBank/DDBJ databases">
        <title>Genome sequencing of Moraxellaceae gen. HYN0046.</title>
        <authorList>
            <person name="Kim M."/>
            <person name="Yi H."/>
        </authorList>
    </citation>
    <scope>NUCLEOTIDE SEQUENCE [LARGE SCALE GENOMIC DNA]</scope>
    <source>
        <strain evidence="1 2">HYN0046</strain>
    </source>
</reference>
<keyword evidence="2" id="KW-1185">Reference proteome</keyword>
<dbReference type="RefSeq" id="WP_114899491.1">
    <property type="nucleotide sequence ID" value="NZ_CP031222.1"/>
</dbReference>
<accession>A0A345P7X4</accession>
<proteinExistence type="predicted"/>
<evidence type="ECO:0000313" key="2">
    <source>
        <dbReference type="Proteomes" id="UP000253940"/>
    </source>
</evidence>
<evidence type="ECO:0000313" key="1">
    <source>
        <dbReference type="EMBL" id="AXI03383.1"/>
    </source>
</evidence>
<dbReference type="KEGG" id="mbah:HYN46_11350"/>
<gene>
    <name evidence="1" type="ORF">HYN46_11350</name>
</gene>
<organism evidence="1 2">
    <name type="scientific">Aquirhabdus parva</name>
    <dbReference type="NCBI Taxonomy" id="2283318"/>
    <lineage>
        <taxon>Bacteria</taxon>
        <taxon>Pseudomonadati</taxon>
        <taxon>Pseudomonadota</taxon>
        <taxon>Gammaproteobacteria</taxon>
        <taxon>Moraxellales</taxon>
        <taxon>Moraxellaceae</taxon>
        <taxon>Aquirhabdus</taxon>
    </lineage>
</organism>
<dbReference type="Proteomes" id="UP000253940">
    <property type="component" value="Chromosome"/>
</dbReference>
<name>A0A345P7X4_9GAMM</name>
<dbReference type="EMBL" id="CP031222">
    <property type="protein sequence ID" value="AXI03383.1"/>
    <property type="molecule type" value="Genomic_DNA"/>
</dbReference>
<sequence>MDQGNSNDDFDTWDDYYRIAVDHFKKHGQLKVLPDSVLGPWLASQFARTDFNVDEINKLREIRFFDAQEAFQFEEIIKQKMIGENWTESDDEFLLDHQDFTILKLAQVLNKPTSMVRSRRRQLGILRTIRRS</sequence>